<gene>
    <name evidence="1" type="ORF">SAMN06295900_102460</name>
</gene>
<dbReference type="AlphaFoldDB" id="A0A1X7D6Q4"/>
<keyword evidence="2" id="KW-1185">Reference proteome</keyword>
<evidence type="ECO:0000313" key="2">
    <source>
        <dbReference type="Proteomes" id="UP000192911"/>
    </source>
</evidence>
<reference evidence="2" key="1">
    <citation type="submission" date="2017-04" db="EMBL/GenBank/DDBJ databases">
        <authorList>
            <person name="Varghese N."/>
            <person name="Submissions S."/>
        </authorList>
    </citation>
    <scope>NUCLEOTIDE SEQUENCE [LARGE SCALE GENOMIC DNA]</scope>
    <source>
        <strain evidence="2">Ballard 720</strain>
    </source>
</reference>
<organism evidence="1 2">
    <name type="scientific">Trinickia caryophylli</name>
    <name type="common">Paraburkholderia caryophylli</name>
    <dbReference type="NCBI Taxonomy" id="28094"/>
    <lineage>
        <taxon>Bacteria</taxon>
        <taxon>Pseudomonadati</taxon>
        <taxon>Pseudomonadota</taxon>
        <taxon>Betaproteobacteria</taxon>
        <taxon>Burkholderiales</taxon>
        <taxon>Burkholderiaceae</taxon>
        <taxon>Trinickia</taxon>
    </lineage>
</organism>
<dbReference type="Proteomes" id="UP000192911">
    <property type="component" value="Unassembled WGS sequence"/>
</dbReference>
<accession>A0A1X7D6Q4</accession>
<proteinExistence type="predicted"/>
<name>A0A1X7D6Q4_TRICW</name>
<protein>
    <submittedName>
        <fullName evidence="1">Uncharacterized protein</fullName>
    </submittedName>
</protein>
<sequence>MKARFVRYSGACRTIALALACFVGLLAARPMQEARFDHAARVRTGEPFPQSALSPTVRSAP</sequence>
<dbReference type="STRING" id="28094.SAMN06295900_102460"/>
<evidence type="ECO:0000313" key="1">
    <source>
        <dbReference type="EMBL" id="SMF09874.1"/>
    </source>
</evidence>
<dbReference type="EMBL" id="FXAH01000002">
    <property type="protein sequence ID" value="SMF09874.1"/>
    <property type="molecule type" value="Genomic_DNA"/>
</dbReference>